<proteinExistence type="predicted"/>
<evidence type="ECO:0000256" key="1">
    <source>
        <dbReference type="SAM" id="Coils"/>
    </source>
</evidence>
<accession>A0A5S3N729</accession>
<feature type="coiled-coil region" evidence="1">
    <location>
        <begin position="127"/>
        <end position="189"/>
    </location>
</feature>
<feature type="transmembrane region" description="Helical" evidence="2">
    <location>
        <begin position="21"/>
        <end position="44"/>
    </location>
</feature>
<dbReference type="Proteomes" id="UP000307140">
    <property type="component" value="Unassembled WGS sequence"/>
</dbReference>
<organism evidence="3 4">
    <name type="scientific">Polaribacter aestuariivivens</name>
    <dbReference type="NCBI Taxonomy" id="2304626"/>
    <lineage>
        <taxon>Bacteria</taxon>
        <taxon>Pseudomonadati</taxon>
        <taxon>Bacteroidota</taxon>
        <taxon>Flavobacteriia</taxon>
        <taxon>Flavobacteriales</taxon>
        <taxon>Flavobacteriaceae</taxon>
    </lineage>
</organism>
<dbReference type="AlphaFoldDB" id="A0A5S3N729"/>
<feature type="transmembrane region" description="Helical" evidence="2">
    <location>
        <begin position="67"/>
        <end position="84"/>
    </location>
</feature>
<keyword evidence="1" id="KW-0175">Coiled coil</keyword>
<sequence length="269" mass="32266">MKKITELLETIFSTANQRIKSPFFGSFIFSWIIINWKPIFYFLLSDDKINTKINIIQDKYEFFQNSLLYPLLLSFIYVVVFPYINQFIHWLTLRAEESKRNEYYKLRRTQNSYLQELAEQEKTLEDIRSGNRDIAQLSEKIELLNKDNDRLKVTIQNKDEAISDYGEQLNKITTENQQYKIELSKITEELTSSNFEFRNKLEYRSFKKEKIFDAFSYIIDAIKTEENLSNFENELIKEYLDFGIIEKNTIGNYQLTEKGKYFASYLKEI</sequence>
<keyword evidence="2" id="KW-0812">Transmembrane</keyword>
<dbReference type="EMBL" id="VANR01000002">
    <property type="protein sequence ID" value="TMM31135.1"/>
    <property type="molecule type" value="Genomic_DNA"/>
</dbReference>
<comment type="caution">
    <text evidence="3">The sequence shown here is derived from an EMBL/GenBank/DDBJ whole genome shotgun (WGS) entry which is preliminary data.</text>
</comment>
<keyword evidence="2" id="KW-0472">Membrane</keyword>
<keyword evidence="4" id="KW-1185">Reference proteome</keyword>
<dbReference type="RefSeq" id="WP_138534865.1">
    <property type="nucleotide sequence ID" value="NZ_VANR01000002.1"/>
</dbReference>
<keyword evidence="2" id="KW-1133">Transmembrane helix</keyword>
<evidence type="ECO:0000313" key="3">
    <source>
        <dbReference type="EMBL" id="TMM31135.1"/>
    </source>
</evidence>
<protein>
    <submittedName>
        <fullName evidence="3">Uncharacterized protein</fullName>
    </submittedName>
</protein>
<dbReference type="OrthoDB" id="1443905at2"/>
<gene>
    <name evidence="3" type="ORF">FDT66_03980</name>
</gene>
<name>A0A5S3N729_9FLAO</name>
<reference evidence="3 4" key="1">
    <citation type="submission" date="2019-05" db="EMBL/GenBank/DDBJ databases">
        <title>Polaribacter aestuariivivens sp. nov., isolated from a tidal flat.</title>
        <authorList>
            <person name="Yoon J.-H."/>
        </authorList>
    </citation>
    <scope>NUCLEOTIDE SEQUENCE [LARGE SCALE GENOMIC DNA]</scope>
    <source>
        <strain evidence="3 4">DBTF-3</strain>
    </source>
</reference>
<evidence type="ECO:0000313" key="4">
    <source>
        <dbReference type="Proteomes" id="UP000307140"/>
    </source>
</evidence>
<evidence type="ECO:0000256" key="2">
    <source>
        <dbReference type="SAM" id="Phobius"/>
    </source>
</evidence>